<reference evidence="2 3" key="1">
    <citation type="submission" date="2019-04" db="EMBL/GenBank/DDBJ databases">
        <title>Friends and foes A comparative genomics study of 23 Aspergillus species from section Flavi.</title>
        <authorList>
            <consortium name="DOE Joint Genome Institute"/>
            <person name="Kjaerbolling I."/>
            <person name="Vesth T."/>
            <person name="Frisvad J.C."/>
            <person name="Nybo J.L."/>
            <person name="Theobald S."/>
            <person name="Kildgaard S."/>
            <person name="Isbrandt T."/>
            <person name="Kuo A."/>
            <person name="Sato A."/>
            <person name="Lyhne E.K."/>
            <person name="Kogle M.E."/>
            <person name="Wiebenga A."/>
            <person name="Kun R.S."/>
            <person name="Lubbers R.J."/>
            <person name="Makela M.R."/>
            <person name="Barry K."/>
            <person name="Chovatia M."/>
            <person name="Clum A."/>
            <person name="Daum C."/>
            <person name="Haridas S."/>
            <person name="He G."/>
            <person name="LaButti K."/>
            <person name="Lipzen A."/>
            <person name="Mondo S."/>
            <person name="Riley R."/>
            <person name="Salamov A."/>
            <person name="Simmons B.A."/>
            <person name="Magnuson J.K."/>
            <person name="Henrissat B."/>
            <person name="Mortensen U.H."/>
            <person name="Larsen T.O."/>
            <person name="Devries R.P."/>
            <person name="Grigoriev I.V."/>
            <person name="Machida M."/>
            <person name="Baker S.E."/>
            <person name="Andersen M.R."/>
        </authorList>
    </citation>
    <scope>NUCLEOTIDE SEQUENCE [LARGE SCALE GENOMIC DNA]</scope>
    <source>
        <strain evidence="2 3">IBT 18842</strain>
    </source>
</reference>
<protein>
    <recommendedName>
        <fullName evidence="1">SET domain-containing protein</fullName>
    </recommendedName>
</protein>
<dbReference type="Gene3D" id="2.170.270.10">
    <property type="entry name" value="SET domain"/>
    <property type="match status" value="1"/>
</dbReference>
<dbReference type="SUPFAM" id="SSF82199">
    <property type="entry name" value="SET domain"/>
    <property type="match status" value="1"/>
</dbReference>
<dbReference type="EMBL" id="ML742024">
    <property type="protein sequence ID" value="KAE8155147.1"/>
    <property type="molecule type" value="Genomic_DNA"/>
</dbReference>
<name>A0A5N6U951_ASPAV</name>
<dbReference type="PROSITE" id="PS50280">
    <property type="entry name" value="SET"/>
    <property type="match status" value="1"/>
</dbReference>
<evidence type="ECO:0000259" key="1">
    <source>
        <dbReference type="PROSITE" id="PS50280"/>
    </source>
</evidence>
<keyword evidence="3" id="KW-1185">Reference proteome</keyword>
<dbReference type="CDD" id="cd20071">
    <property type="entry name" value="SET_SMYD"/>
    <property type="match status" value="1"/>
</dbReference>
<proteinExistence type="predicted"/>
<dbReference type="PANTHER" id="PTHR12197">
    <property type="entry name" value="HISTONE-LYSINE N-METHYLTRANSFERASE SMYD"/>
    <property type="match status" value="1"/>
</dbReference>
<dbReference type="Gene3D" id="6.10.140.2220">
    <property type="match status" value="1"/>
</dbReference>
<dbReference type="Pfam" id="PF00856">
    <property type="entry name" value="SET"/>
    <property type="match status" value="1"/>
</dbReference>
<sequence>MQSPTATERLLATTEHLSSATLHPSDAWIHPRLTHSVDPIKGRQLLVSQPVRKGELLLVDRPYALIPAVDEPETSEDIRCSNAACHRAVTRDAERVSCPGRCVADVVWCGLGCRDADAPRHQFECTWLKKYARAIRAKWGEYDFGVLWLIVRILASRQVELGAGSAGRASRSFKVGWDAIQCLCGSQDTWAHSQVRHWTVLAKKYLASNPSFPHGMGTNDVVTLICQEEANSFGLYPRETGVLPLPDPPIDRGEQFGAAVYPTAAIANHSCSPNIIHKSDNQGRMVFVASRDIAAGEECCISYFDLTQFVDLQTRRDHLQRSFRFVCKCDRCTSEEPPEEEVQWDEFPAMEL</sequence>
<feature type="domain" description="SET" evidence="1">
    <location>
        <begin position="31"/>
        <end position="304"/>
    </location>
</feature>
<dbReference type="SMART" id="SM00317">
    <property type="entry name" value="SET"/>
    <property type="match status" value="1"/>
</dbReference>
<dbReference type="OrthoDB" id="1028014at2759"/>
<dbReference type="PANTHER" id="PTHR12197:SF292">
    <property type="entry name" value="SET DOMAIN-CONTAINING PROTEIN"/>
    <property type="match status" value="1"/>
</dbReference>
<dbReference type="InterPro" id="IPR050869">
    <property type="entry name" value="H3K4_H4K5_MeTrfase"/>
</dbReference>
<evidence type="ECO:0000313" key="3">
    <source>
        <dbReference type="Proteomes" id="UP000325780"/>
    </source>
</evidence>
<accession>A0A5N6U951</accession>
<organism evidence="2 3">
    <name type="scientific">Aspergillus avenaceus</name>
    <dbReference type="NCBI Taxonomy" id="36643"/>
    <lineage>
        <taxon>Eukaryota</taxon>
        <taxon>Fungi</taxon>
        <taxon>Dikarya</taxon>
        <taxon>Ascomycota</taxon>
        <taxon>Pezizomycotina</taxon>
        <taxon>Eurotiomycetes</taxon>
        <taxon>Eurotiomycetidae</taxon>
        <taxon>Eurotiales</taxon>
        <taxon>Aspergillaceae</taxon>
        <taxon>Aspergillus</taxon>
        <taxon>Aspergillus subgen. Circumdati</taxon>
    </lineage>
</organism>
<evidence type="ECO:0000313" key="2">
    <source>
        <dbReference type="EMBL" id="KAE8155147.1"/>
    </source>
</evidence>
<gene>
    <name evidence="2" type="ORF">BDV25DRAFT_135192</name>
</gene>
<dbReference type="Gene3D" id="1.10.220.160">
    <property type="match status" value="1"/>
</dbReference>
<dbReference type="InterPro" id="IPR001214">
    <property type="entry name" value="SET_dom"/>
</dbReference>
<dbReference type="Proteomes" id="UP000325780">
    <property type="component" value="Unassembled WGS sequence"/>
</dbReference>
<dbReference type="InterPro" id="IPR046341">
    <property type="entry name" value="SET_dom_sf"/>
</dbReference>
<dbReference type="AlphaFoldDB" id="A0A5N6U951"/>